<keyword evidence="1" id="KW-0812">Transmembrane</keyword>
<dbReference type="Gene3D" id="1.25.40.10">
    <property type="entry name" value="Tetratricopeptide repeat domain"/>
    <property type="match status" value="1"/>
</dbReference>
<feature type="chain" id="PRO_5032849302" evidence="2">
    <location>
        <begin position="21"/>
        <end position="464"/>
    </location>
</feature>
<dbReference type="InterPro" id="IPR016032">
    <property type="entry name" value="Sig_transdc_resp-reg_C-effctor"/>
</dbReference>
<evidence type="ECO:0000313" key="5">
    <source>
        <dbReference type="Proteomes" id="UP000553034"/>
    </source>
</evidence>
<keyword evidence="5" id="KW-1185">Reference proteome</keyword>
<dbReference type="SUPFAM" id="SSF46894">
    <property type="entry name" value="C-terminal effector domain of the bipartite response regulators"/>
    <property type="match status" value="1"/>
</dbReference>
<dbReference type="GO" id="GO:0006355">
    <property type="term" value="P:regulation of DNA-templated transcription"/>
    <property type="evidence" value="ECO:0007669"/>
    <property type="project" value="InterPro"/>
</dbReference>
<dbReference type="Proteomes" id="UP000553034">
    <property type="component" value="Unassembled WGS sequence"/>
</dbReference>
<evidence type="ECO:0000256" key="1">
    <source>
        <dbReference type="SAM" id="Phobius"/>
    </source>
</evidence>
<accession>A0A840EW02</accession>
<sequence>MKKLYFIPILFISWFSTLNSQTTAFENLTKKITNKQATPLQAYKQLDSLLTEAINANDAETELKILSKRYEYDYLQKIDFEQMISAAQILKERAQYHNNLLYEAKAYKYLAQVYTFNGLYEKALKELSIGLKTINKVTPETPKTIMERANIYTAFTNTYTQNNEPFKGIQYIYKAIEEHGKLTNPEQKRGTQFMDYANLGGIYLKVNLDSAKYYAEKSITYSKPHEYNHNLMFLNYLVIGNVHLAKKDYPNAEKYYKKAEAIKEGKYFMNIKELYKNLIKTYAELNETELKKEYELKLKDLSLTIAQSQNNSLRKIIQNDKNNINSSPKSRNKNNYYWILGALAVMGLGIIALVIYKRKKTITHPLTPKEYNELIDLLKDNDQKFLLAFDTKFPHFSKKLLKENANLTNSEIELLAMVKLGITNKEISQYKYIQHRTVQNKRYFIRKKLNLASDIDLNKWIEHF</sequence>
<organism evidence="4 5">
    <name type="scientific">Mesonia hippocampi</name>
    <dbReference type="NCBI Taxonomy" id="1628250"/>
    <lineage>
        <taxon>Bacteria</taxon>
        <taxon>Pseudomonadati</taxon>
        <taxon>Bacteroidota</taxon>
        <taxon>Flavobacteriia</taxon>
        <taxon>Flavobacteriales</taxon>
        <taxon>Flavobacteriaceae</taxon>
        <taxon>Mesonia</taxon>
    </lineage>
</organism>
<evidence type="ECO:0000256" key="2">
    <source>
        <dbReference type="SAM" id="SignalP"/>
    </source>
</evidence>
<protein>
    <submittedName>
        <fullName evidence="4">DNA-binding CsgD family transcriptional regulator</fullName>
    </submittedName>
</protein>
<dbReference type="EMBL" id="JACIFO010000002">
    <property type="protein sequence ID" value="MBB4118254.1"/>
    <property type="molecule type" value="Genomic_DNA"/>
</dbReference>
<dbReference type="SMART" id="SM00028">
    <property type="entry name" value="TPR"/>
    <property type="match status" value="3"/>
</dbReference>
<comment type="caution">
    <text evidence="4">The sequence shown here is derived from an EMBL/GenBank/DDBJ whole genome shotgun (WGS) entry which is preliminary data.</text>
</comment>
<evidence type="ECO:0000259" key="3">
    <source>
        <dbReference type="SMART" id="SM00421"/>
    </source>
</evidence>
<dbReference type="SMART" id="SM00421">
    <property type="entry name" value="HTH_LUXR"/>
    <property type="match status" value="1"/>
</dbReference>
<reference evidence="4 5" key="1">
    <citation type="submission" date="2020-08" db="EMBL/GenBank/DDBJ databases">
        <title>Genomic Encyclopedia of Type Strains, Phase IV (KMG-IV): sequencing the most valuable type-strain genomes for metagenomic binning, comparative biology and taxonomic classification.</title>
        <authorList>
            <person name="Goeker M."/>
        </authorList>
    </citation>
    <scope>NUCLEOTIDE SEQUENCE [LARGE SCALE GENOMIC DNA]</scope>
    <source>
        <strain evidence="4 5">DSM 29568</strain>
    </source>
</reference>
<dbReference type="InterPro" id="IPR000792">
    <property type="entry name" value="Tscrpt_reg_LuxR_C"/>
</dbReference>
<dbReference type="InterPro" id="IPR036388">
    <property type="entry name" value="WH-like_DNA-bd_sf"/>
</dbReference>
<dbReference type="RefSeq" id="WP_183476061.1">
    <property type="nucleotide sequence ID" value="NZ_JACIFO010000002.1"/>
</dbReference>
<dbReference type="AlphaFoldDB" id="A0A840EW02"/>
<dbReference type="InterPro" id="IPR011990">
    <property type="entry name" value="TPR-like_helical_dom_sf"/>
</dbReference>
<feature type="domain" description="HTH luxR-type" evidence="3">
    <location>
        <begin position="404"/>
        <end position="461"/>
    </location>
</feature>
<dbReference type="Pfam" id="PF00196">
    <property type="entry name" value="GerE"/>
    <property type="match status" value="1"/>
</dbReference>
<keyword evidence="1" id="KW-0472">Membrane</keyword>
<name>A0A840EW02_9FLAO</name>
<dbReference type="InterPro" id="IPR019734">
    <property type="entry name" value="TPR_rpt"/>
</dbReference>
<dbReference type="GO" id="GO:0003677">
    <property type="term" value="F:DNA binding"/>
    <property type="evidence" value="ECO:0007669"/>
    <property type="project" value="UniProtKB-KW"/>
</dbReference>
<keyword evidence="4" id="KW-0238">DNA-binding</keyword>
<proteinExistence type="predicted"/>
<keyword evidence="1" id="KW-1133">Transmembrane helix</keyword>
<feature type="transmembrane region" description="Helical" evidence="1">
    <location>
        <begin position="336"/>
        <end position="356"/>
    </location>
</feature>
<keyword evidence="2" id="KW-0732">Signal</keyword>
<dbReference type="SUPFAM" id="SSF48452">
    <property type="entry name" value="TPR-like"/>
    <property type="match status" value="1"/>
</dbReference>
<dbReference type="Gene3D" id="1.10.10.10">
    <property type="entry name" value="Winged helix-like DNA-binding domain superfamily/Winged helix DNA-binding domain"/>
    <property type="match status" value="1"/>
</dbReference>
<gene>
    <name evidence="4" type="ORF">GGR32_000528</name>
</gene>
<feature type="signal peptide" evidence="2">
    <location>
        <begin position="1"/>
        <end position="20"/>
    </location>
</feature>
<evidence type="ECO:0000313" key="4">
    <source>
        <dbReference type="EMBL" id="MBB4118254.1"/>
    </source>
</evidence>